<comment type="caution">
    <text evidence="9">The sequence shown here is derived from an EMBL/GenBank/DDBJ whole genome shotgun (WGS) entry which is preliminary data.</text>
</comment>
<dbReference type="RefSeq" id="WP_196203865.1">
    <property type="nucleotide sequence ID" value="NZ_JADPUN010000228.1"/>
</dbReference>
<comment type="similarity">
    <text evidence="6">Belongs to the ABC-4 integral membrane protein family.</text>
</comment>
<dbReference type="EMBL" id="JADPUN010000228">
    <property type="protein sequence ID" value="MBF9132331.1"/>
    <property type="molecule type" value="Genomic_DNA"/>
</dbReference>
<feature type="transmembrane region" description="Helical" evidence="7">
    <location>
        <begin position="238"/>
        <end position="260"/>
    </location>
</feature>
<keyword evidence="10" id="KW-1185">Reference proteome</keyword>
<dbReference type="InterPro" id="IPR050250">
    <property type="entry name" value="Macrolide_Exporter_MacB"/>
</dbReference>
<proteinExistence type="inferred from homology"/>
<evidence type="ECO:0000256" key="4">
    <source>
        <dbReference type="ARBA" id="ARBA00022989"/>
    </source>
</evidence>
<evidence type="ECO:0000256" key="1">
    <source>
        <dbReference type="ARBA" id="ARBA00004651"/>
    </source>
</evidence>
<evidence type="ECO:0000256" key="5">
    <source>
        <dbReference type="ARBA" id="ARBA00023136"/>
    </source>
</evidence>
<evidence type="ECO:0000256" key="3">
    <source>
        <dbReference type="ARBA" id="ARBA00022692"/>
    </source>
</evidence>
<reference evidence="9 10" key="1">
    <citation type="submission" date="2020-11" db="EMBL/GenBank/DDBJ databases">
        <title>A novel isolate from a Black sea contaminated sediment with potential to produce alkanes: Plantactinospora alkalitolerans sp. nov.</title>
        <authorList>
            <person name="Carro L."/>
            <person name="Veyisoglu A."/>
            <person name="Guven K."/>
            <person name="Schumann P."/>
            <person name="Klenk H.-P."/>
            <person name="Sahin N."/>
        </authorList>
    </citation>
    <scope>NUCLEOTIDE SEQUENCE [LARGE SCALE GENOMIC DNA]</scope>
    <source>
        <strain evidence="9 10">S1510</strain>
    </source>
</reference>
<protein>
    <submittedName>
        <fullName evidence="9">ABC transporter permease</fullName>
    </submittedName>
</protein>
<evidence type="ECO:0000256" key="2">
    <source>
        <dbReference type="ARBA" id="ARBA00022475"/>
    </source>
</evidence>
<keyword evidence="4 7" id="KW-1133">Transmembrane helix</keyword>
<sequence>MIAEPARTGDPYDAVVVVDDGTDPAALAGRLPGTAGAAGWYSQTDRRTTLGDQTFLSRAIGGDPADAGFVVREGRPLRAAGEAIAGYGLLHRFGLQLGDTVTVRAGDTPLTLTIVGWYSETEDSGELLMYRAEMLPGVAPDAYLVSAGPGGTPGTLAAALRERLGPDVTVHAREADPDDLGTFTVAMRLLALLVLVVSLANLAATLLTGSRERSRTLGVLRTVGFTVRQTLAQSATGGAALGLAAGIVGLPIGLLLLHVLTNQVMIGIGAGPGLTVPPSGALLAATVPATVLTGALAGILAARRLSRTSASKLVRWE</sequence>
<evidence type="ECO:0000313" key="10">
    <source>
        <dbReference type="Proteomes" id="UP000638560"/>
    </source>
</evidence>
<dbReference type="PANTHER" id="PTHR30572">
    <property type="entry name" value="MEMBRANE COMPONENT OF TRANSPORTER-RELATED"/>
    <property type="match status" value="1"/>
</dbReference>
<evidence type="ECO:0000313" key="9">
    <source>
        <dbReference type="EMBL" id="MBF9132331.1"/>
    </source>
</evidence>
<dbReference type="InterPro" id="IPR003838">
    <property type="entry name" value="ABC3_permease_C"/>
</dbReference>
<evidence type="ECO:0000256" key="7">
    <source>
        <dbReference type="SAM" id="Phobius"/>
    </source>
</evidence>
<keyword evidence="3 7" id="KW-0812">Transmembrane</keyword>
<feature type="non-terminal residue" evidence="9">
    <location>
        <position position="1"/>
    </location>
</feature>
<feature type="transmembrane region" description="Helical" evidence="7">
    <location>
        <begin position="185"/>
        <end position="207"/>
    </location>
</feature>
<evidence type="ECO:0000256" key="6">
    <source>
        <dbReference type="ARBA" id="ARBA00038076"/>
    </source>
</evidence>
<dbReference type="Pfam" id="PF02687">
    <property type="entry name" value="FtsX"/>
    <property type="match status" value="1"/>
</dbReference>
<dbReference type="PANTHER" id="PTHR30572:SF4">
    <property type="entry name" value="ABC TRANSPORTER PERMEASE YTRF"/>
    <property type="match status" value="1"/>
</dbReference>
<gene>
    <name evidence="9" type="ORF">I0C86_25780</name>
</gene>
<keyword evidence="2" id="KW-1003">Cell membrane</keyword>
<feature type="domain" description="ABC3 transporter permease C-terminal" evidence="8">
    <location>
        <begin position="189"/>
        <end position="309"/>
    </location>
</feature>
<keyword evidence="5 7" id="KW-0472">Membrane</keyword>
<dbReference type="Proteomes" id="UP000638560">
    <property type="component" value="Unassembled WGS sequence"/>
</dbReference>
<organism evidence="9 10">
    <name type="scientific">Plantactinospora alkalitolerans</name>
    <dbReference type="NCBI Taxonomy" id="2789879"/>
    <lineage>
        <taxon>Bacteria</taxon>
        <taxon>Bacillati</taxon>
        <taxon>Actinomycetota</taxon>
        <taxon>Actinomycetes</taxon>
        <taxon>Micromonosporales</taxon>
        <taxon>Micromonosporaceae</taxon>
        <taxon>Plantactinospora</taxon>
    </lineage>
</organism>
<name>A0ABS0H1X9_9ACTN</name>
<evidence type="ECO:0000259" key="8">
    <source>
        <dbReference type="Pfam" id="PF02687"/>
    </source>
</evidence>
<comment type="subcellular location">
    <subcellularLocation>
        <location evidence="1">Cell membrane</location>
        <topology evidence="1">Multi-pass membrane protein</topology>
    </subcellularLocation>
</comment>
<feature type="transmembrane region" description="Helical" evidence="7">
    <location>
        <begin position="280"/>
        <end position="302"/>
    </location>
</feature>
<accession>A0ABS0H1X9</accession>